<dbReference type="AlphaFoldDB" id="A0A9P8Q3D9"/>
<dbReference type="Proteomes" id="UP000774326">
    <property type="component" value="Unassembled WGS sequence"/>
</dbReference>
<dbReference type="GO" id="GO:0000981">
    <property type="term" value="F:DNA-binding transcription factor activity, RNA polymerase II-specific"/>
    <property type="evidence" value="ECO:0007669"/>
    <property type="project" value="InterPro"/>
</dbReference>
<dbReference type="InterPro" id="IPR007219">
    <property type="entry name" value="XnlR_reg_dom"/>
</dbReference>
<feature type="compositionally biased region" description="Polar residues" evidence="7">
    <location>
        <begin position="805"/>
        <end position="830"/>
    </location>
</feature>
<evidence type="ECO:0000256" key="2">
    <source>
        <dbReference type="ARBA" id="ARBA00022833"/>
    </source>
</evidence>
<dbReference type="PANTHER" id="PTHR31069:SF12">
    <property type="entry name" value="TRANSCRIPTION FACTOR DOMAIN-CONTAINING PROTEIN"/>
    <property type="match status" value="1"/>
</dbReference>
<evidence type="ECO:0000256" key="4">
    <source>
        <dbReference type="ARBA" id="ARBA00023125"/>
    </source>
</evidence>
<name>A0A9P8Q3D9_WICPI</name>
<feature type="region of interest" description="Disordered" evidence="7">
    <location>
        <begin position="789"/>
        <end position="830"/>
    </location>
</feature>
<keyword evidence="10" id="KW-1185">Reference proteome</keyword>
<dbReference type="Pfam" id="PF00172">
    <property type="entry name" value="Zn_clus"/>
    <property type="match status" value="1"/>
</dbReference>
<feature type="domain" description="Zn(2)-C6 fungal-type" evidence="8">
    <location>
        <begin position="21"/>
        <end position="52"/>
    </location>
</feature>
<dbReference type="OrthoDB" id="4096397at2759"/>
<organism evidence="9 10">
    <name type="scientific">Wickerhamomyces pijperi</name>
    <name type="common">Yeast</name>
    <name type="synonym">Pichia pijperi</name>
    <dbReference type="NCBI Taxonomy" id="599730"/>
    <lineage>
        <taxon>Eukaryota</taxon>
        <taxon>Fungi</taxon>
        <taxon>Dikarya</taxon>
        <taxon>Ascomycota</taxon>
        <taxon>Saccharomycotina</taxon>
        <taxon>Saccharomycetes</taxon>
        <taxon>Phaffomycetales</taxon>
        <taxon>Wickerhamomycetaceae</taxon>
        <taxon>Wickerhamomyces</taxon>
    </lineage>
</organism>
<evidence type="ECO:0000256" key="1">
    <source>
        <dbReference type="ARBA" id="ARBA00022723"/>
    </source>
</evidence>
<keyword evidence="2" id="KW-0862">Zinc</keyword>
<dbReference type="InterPro" id="IPR001138">
    <property type="entry name" value="Zn2Cys6_DnaBD"/>
</dbReference>
<feature type="compositionally biased region" description="Basic residues" evidence="7">
    <location>
        <begin position="200"/>
        <end position="209"/>
    </location>
</feature>
<dbReference type="InterPro" id="IPR050675">
    <property type="entry name" value="OAF3"/>
</dbReference>
<dbReference type="GO" id="GO:0045944">
    <property type="term" value="P:positive regulation of transcription by RNA polymerase II"/>
    <property type="evidence" value="ECO:0007669"/>
    <property type="project" value="TreeGrafter"/>
</dbReference>
<evidence type="ECO:0000313" key="10">
    <source>
        <dbReference type="Proteomes" id="UP000774326"/>
    </source>
</evidence>
<dbReference type="InterPro" id="IPR036864">
    <property type="entry name" value="Zn2-C6_fun-type_DNA-bd_sf"/>
</dbReference>
<keyword evidence="5" id="KW-0804">Transcription</keyword>
<evidence type="ECO:0000256" key="3">
    <source>
        <dbReference type="ARBA" id="ARBA00023015"/>
    </source>
</evidence>
<protein>
    <recommendedName>
        <fullName evidence="8">Zn(2)-C6 fungal-type domain-containing protein</fullName>
    </recommendedName>
</protein>
<dbReference type="Pfam" id="PF04082">
    <property type="entry name" value="Fungal_trans"/>
    <property type="match status" value="1"/>
</dbReference>
<dbReference type="PANTHER" id="PTHR31069">
    <property type="entry name" value="OLEATE-ACTIVATED TRANSCRIPTION FACTOR 1-RELATED"/>
    <property type="match status" value="1"/>
</dbReference>
<proteinExistence type="predicted"/>
<dbReference type="CDD" id="cd00067">
    <property type="entry name" value="GAL4"/>
    <property type="match status" value="1"/>
</dbReference>
<evidence type="ECO:0000313" key="9">
    <source>
        <dbReference type="EMBL" id="KAH3682425.1"/>
    </source>
</evidence>
<reference evidence="9" key="2">
    <citation type="submission" date="2021-01" db="EMBL/GenBank/DDBJ databases">
        <authorList>
            <person name="Schikora-Tamarit M.A."/>
        </authorList>
    </citation>
    <scope>NUCLEOTIDE SEQUENCE</scope>
    <source>
        <strain evidence="9">CBS2887</strain>
    </source>
</reference>
<dbReference type="GO" id="GO:0008270">
    <property type="term" value="F:zinc ion binding"/>
    <property type="evidence" value="ECO:0007669"/>
    <property type="project" value="InterPro"/>
</dbReference>
<dbReference type="CDD" id="cd12148">
    <property type="entry name" value="fungal_TF_MHR"/>
    <property type="match status" value="1"/>
</dbReference>
<dbReference type="PROSITE" id="PS50048">
    <property type="entry name" value="ZN2_CY6_FUNGAL_2"/>
    <property type="match status" value="1"/>
</dbReference>
<keyword evidence="4" id="KW-0238">DNA-binding</keyword>
<comment type="caution">
    <text evidence="9">The sequence shown here is derived from an EMBL/GenBank/DDBJ whole genome shotgun (WGS) entry which is preliminary data.</text>
</comment>
<dbReference type="GO" id="GO:0006351">
    <property type="term" value="P:DNA-templated transcription"/>
    <property type="evidence" value="ECO:0007669"/>
    <property type="project" value="InterPro"/>
</dbReference>
<evidence type="ECO:0000256" key="5">
    <source>
        <dbReference type="ARBA" id="ARBA00023163"/>
    </source>
</evidence>
<dbReference type="Gene3D" id="4.10.240.10">
    <property type="entry name" value="Zn(2)-C6 fungal-type DNA-binding domain"/>
    <property type="match status" value="1"/>
</dbReference>
<dbReference type="SMART" id="SM00066">
    <property type="entry name" value="GAL4"/>
    <property type="match status" value="1"/>
</dbReference>
<feature type="region of interest" description="Disordered" evidence="7">
    <location>
        <begin position="82"/>
        <end position="114"/>
    </location>
</feature>
<evidence type="ECO:0000256" key="7">
    <source>
        <dbReference type="SAM" id="MobiDB-lite"/>
    </source>
</evidence>
<sequence length="990" mass="113277">MTNSKPATPLPIYSQKNLSPACSHCRSRKVKCDRKTPCSNCVKRSTQDSCSYDIVNQLKPNSLSRPKVEKDIFRPVSVFPVRDSSSGLPSEKNTNKRRKVDGQPEPSLTIPPEIPRTDTTLNREFKEYDYTGINPYVSDCEVIDFYSSVHGLSTDEKSLHLGPLSLKFITTKDLAINFFFEFEQEIVQHEEELRQQRVREQKKRKRKSNPCKDQDNADEEEHYEETSGSKIREKFQETKDEDLILKSMLSIEPQEKTFLDKVLENLPKKRLIKELLQAYFDNIQVISTVDEDEFKESMQDIWGDLDENPDAKLQHLNVRHPDDLARLGMSLILIRLGFLSLVSTNESIIGKNDPRSSSLKEDGFFDIKTPTTTSTNGRTSLILNPASLTFIELSEECFKKFNLLITPSFTLLQYALLIRQYQNFSPEFSQGNESSAFQLFTGVLVQMAYSLNLNKDPDHLLAVQTPREKNIRRKVWYTIMSMDLLEACHYGTRLNCDSSYYDTKVPYYYPDPEQQEQIGNNCFKGYLNHTRDLLRVILDISGKAKLCQLTSKMSTLERFYQDAFGDLQDILFADSGKNDVEERKLTMRTYLSNVCFFLSTYVHIVLHYIDLKNSEMSYFYTRKGFTLQFLKFLPFVFRLIFKTEDYFDKSASFVLIPAVLETIKRCFFACVSLYIRLRFAQYTWKKNPNQRLANEDLSETVDQILAGLNRILNLYLVVTTKLSYRYYFAWDLSRALKRALNQVIKNDQFYKTYYPGAVSLRTIPYNNIQMKELLSILNLGLEKFKSVEKGTDQHKMKKNRAPAHPSSTKATTVESHSVSTAAPVSHTSATSPISTLKSSINFDEHIGVLNAANHSAMMYNTPVELNHQPANFPPDIHPALSNNQQNGLLSMDLAASALLTNSVTPNGSTYNIPSEITEHRTGFSPDDLDELFDMIFQDSSTLNHSNSDHTTNHNGTDNVPDNFETSGADMGDMMWAGISIPSNYNYGGWA</sequence>
<gene>
    <name evidence="9" type="ORF">WICPIJ_006611</name>
</gene>
<keyword evidence="3" id="KW-0805">Transcription regulation</keyword>
<keyword evidence="1" id="KW-0479">Metal-binding</keyword>
<accession>A0A9P8Q3D9</accession>
<dbReference type="GO" id="GO:0005634">
    <property type="term" value="C:nucleus"/>
    <property type="evidence" value="ECO:0007669"/>
    <property type="project" value="TreeGrafter"/>
</dbReference>
<dbReference type="GO" id="GO:0000978">
    <property type="term" value="F:RNA polymerase II cis-regulatory region sequence-specific DNA binding"/>
    <property type="evidence" value="ECO:0007669"/>
    <property type="project" value="TreeGrafter"/>
</dbReference>
<feature type="compositionally biased region" description="Polar residues" evidence="7">
    <location>
        <begin position="83"/>
        <end position="92"/>
    </location>
</feature>
<dbReference type="SUPFAM" id="SSF57701">
    <property type="entry name" value="Zn2/Cys6 DNA-binding domain"/>
    <property type="match status" value="1"/>
</dbReference>
<dbReference type="EMBL" id="JAEUBG010003692">
    <property type="protein sequence ID" value="KAH3682425.1"/>
    <property type="molecule type" value="Genomic_DNA"/>
</dbReference>
<keyword evidence="6" id="KW-0539">Nucleus</keyword>
<evidence type="ECO:0000256" key="6">
    <source>
        <dbReference type="ARBA" id="ARBA00023242"/>
    </source>
</evidence>
<evidence type="ECO:0000259" key="8">
    <source>
        <dbReference type="PROSITE" id="PS50048"/>
    </source>
</evidence>
<feature type="region of interest" description="Disordered" evidence="7">
    <location>
        <begin position="198"/>
        <end position="232"/>
    </location>
</feature>
<reference evidence="9" key="1">
    <citation type="journal article" date="2021" name="Open Biol.">
        <title>Shared evolutionary footprints suggest mitochondrial oxidative damage underlies multiple complex I losses in fungi.</title>
        <authorList>
            <person name="Schikora-Tamarit M.A."/>
            <person name="Marcet-Houben M."/>
            <person name="Nosek J."/>
            <person name="Gabaldon T."/>
        </authorList>
    </citation>
    <scope>NUCLEOTIDE SEQUENCE</scope>
    <source>
        <strain evidence="9">CBS2887</strain>
    </source>
</reference>
<dbReference type="PROSITE" id="PS00463">
    <property type="entry name" value="ZN2_CY6_FUNGAL_1"/>
    <property type="match status" value="1"/>
</dbReference>